<dbReference type="RefSeq" id="WP_340367790.1">
    <property type="nucleotide sequence ID" value="NZ_JBBKZV010000040.1"/>
</dbReference>
<feature type="region of interest" description="Disordered" evidence="1">
    <location>
        <begin position="43"/>
        <end position="78"/>
    </location>
</feature>
<keyword evidence="4" id="KW-1185">Reference proteome</keyword>
<dbReference type="Pfam" id="PF11219">
    <property type="entry name" value="DUF3014"/>
    <property type="match status" value="1"/>
</dbReference>
<keyword evidence="2" id="KW-0812">Transmembrane</keyword>
<keyword evidence="2" id="KW-0472">Membrane</keyword>
<evidence type="ECO:0000313" key="3">
    <source>
        <dbReference type="EMBL" id="MEJ8826754.1"/>
    </source>
</evidence>
<evidence type="ECO:0000313" key="4">
    <source>
        <dbReference type="Proteomes" id="UP001363010"/>
    </source>
</evidence>
<dbReference type="InterPro" id="IPR021382">
    <property type="entry name" value="DUF3014"/>
</dbReference>
<proteinExistence type="predicted"/>
<feature type="transmembrane region" description="Helical" evidence="2">
    <location>
        <begin position="21"/>
        <end position="39"/>
    </location>
</feature>
<keyword evidence="2" id="KW-1133">Transmembrane helix</keyword>
<name>A0ABU8W9P0_9BURK</name>
<reference evidence="3 4" key="1">
    <citation type="submission" date="2024-03" db="EMBL/GenBank/DDBJ databases">
        <title>Novel species of the genus Variovorax.</title>
        <authorList>
            <person name="Liu Q."/>
            <person name="Xin Y.-H."/>
        </authorList>
    </citation>
    <scope>NUCLEOTIDE SEQUENCE [LARGE SCALE GENOMIC DNA]</scope>
    <source>
        <strain evidence="3 4">KACC 18501</strain>
    </source>
</reference>
<evidence type="ECO:0000256" key="1">
    <source>
        <dbReference type="SAM" id="MobiDB-lite"/>
    </source>
</evidence>
<accession>A0ABU8W9P0</accession>
<comment type="caution">
    <text evidence="3">The sequence shown here is derived from an EMBL/GenBank/DDBJ whole genome shotgun (WGS) entry which is preliminary data.</text>
</comment>
<organism evidence="3 4">
    <name type="scientific">Variovorax humicola</name>
    <dbReference type="NCBI Taxonomy" id="1769758"/>
    <lineage>
        <taxon>Bacteria</taxon>
        <taxon>Pseudomonadati</taxon>
        <taxon>Pseudomonadota</taxon>
        <taxon>Betaproteobacteria</taxon>
        <taxon>Burkholderiales</taxon>
        <taxon>Comamonadaceae</taxon>
        <taxon>Variovorax</taxon>
    </lineage>
</organism>
<dbReference type="Proteomes" id="UP001363010">
    <property type="component" value="Unassembled WGS sequence"/>
</dbReference>
<protein>
    <submittedName>
        <fullName evidence="3">DUF3014 domain-containing protein</fullName>
    </submittedName>
</protein>
<dbReference type="EMBL" id="JBBKZV010000040">
    <property type="protein sequence ID" value="MEJ8826754.1"/>
    <property type="molecule type" value="Genomic_DNA"/>
</dbReference>
<sequence>MPERDTADFRPVEGESPAGRIVVGLLIAVAIGAGGWWWFTTQRPQPPAQMSEAPAVTPPVEDAAPPGPAPEPAVASGPRYPIESQAEAAPPGDADAQMLQALTALLGQPAVASFLQVDGFARRVVATVDNLTREQATTRMWPVQQTPQRFTVTGEGPSQRIAADNAKRYAPFVSFAEKVDAPKAAALYVKLYPRFQQAYEELGYPKGYFNDRLVAVIDHLLQAPEPASAPQVKLTEVKGEYPSAQPWTRYEFADPGLESLSAGQKMMIRMGPANEKRLKAKLAEFRKGVAAGAAPKS</sequence>
<evidence type="ECO:0000256" key="2">
    <source>
        <dbReference type="SAM" id="Phobius"/>
    </source>
</evidence>
<gene>
    <name evidence="3" type="ORF">WKW80_32905</name>
</gene>